<keyword evidence="7 9" id="KW-0456">Lyase</keyword>
<dbReference type="GeneID" id="300654848"/>
<keyword evidence="5 9" id="KW-0479">Metal-binding</keyword>
<accession>A0A845QCF6</accession>
<dbReference type="Pfam" id="PF01242">
    <property type="entry name" value="PTPS"/>
    <property type="match status" value="1"/>
</dbReference>
<organism evidence="11 12">
    <name type="scientific">Pyruvatibacter mobilis</name>
    <dbReference type="NCBI Taxonomy" id="1712261"/>
    <lineage>
        <taxon>Bacteria</taxon>
        <taxon>Pseudomonadati</taxon>
        <taxon>Pseudomonadota</taxon>
        <taxon>Alphaproteobacteria</taxon>
        <taxon>Hyphomicrobiales</taxon>
        <taxon>Parvibaculaceae</taxon>
        <taxon>Pyruvatibacter</taxon>
    </lineage>
</organism>
<protein>
    <recommendedName>
        <fullName evidence="4 9">6-carboxy-5,6,7,8-tetrahydropterin synthase</fullName>
        <ecNumber evidence="9">4.-.-.-</ecNumber>
    </recommendedName>
</protein>
<evidence type="ECO:0000256" key="1">
    <source>
        <dbReference type="ARBA" id="ARBA00002285"/>
    </source>
</evidence>
<feature type="binding site" evidence="10">
    <location>
        <position position="30"/>
    </location>
    <ligand>
        <name>Zn(2+)</name>
        <dbReference type="ChEBI" id="CHEBI:29105"/>
    </ligand>
</feature>
<dbReference type="InterPro" id="IPR038418">
    <property type="entry name" value="6-PTP_synth/QueD_sf"/>
</dbReference>
<dbReference type="EC" id="4.-.-.-" evidence="9"/>
<dbReference type="PANTHER" id="PTHR12589:SF7">
    <property type="entry name" value="6-PYRUVOYL TETRAHYDROBIOPTERIN SYNTHASE"/>
    <property type="match status" value="1"/>
</dbReference>
<evidence type="ECO:0000313" key="11">
    <source>
        <dbReference type="EMBL" id="NBG96137.1"/>
    </source>
</evidence>
<evidence type="ECO:0000256" key="2">
    <source>
        <dbReference type="ARBA" id="ARBA00005061"/>
    </source>
</evidence>
<dbReference type="SUPFAM" id="SSF55620">
    <property type="entry name" value="Tetrahydrobiopterin biosynthesis enzymes-like"/>
    <property type="match status" value="1"/>
</dbReference>
<dbReference type="RefSeq" id="WP_027843693.1">
    <property type="nucleotide sequence ID" value="NZ_BMHN01000001.1"/>
</dbReference>
<evidence type="ECO:0000256" key="6">
    <source>
        <dbReference type="ARBA" id="ARBA00022833"/>
    </source>
</evidence>
<sequence length="125" mass="14384">MRIQKQFSFDAAHYLPHAPDGHPNRRLHGHSFRVIVCLDGMPDDATGLIRDFGDVNAQLMDVREELDHRFLNEIEGLEKPTLENITLWLWTRLQAALPELARIEIHRDSCGEACIYEGSRHGRSK</sequence>
<evidence type="ECO:0000256" key="9">
    <source>
        <dbReference type="PIRNR" id="PIRNR006113"/>
    </source>
</evidence>
<evidence type="ECO:0000256" key="7">
    <source>
        <dbReference type="ARBA" id="ARBA00023239"/>
    </source>
</evidence>
<dbReference type="UniPathway" id="UPA00391"/>
<reference evidence="11 12" key="1">
    <citation type="journal article" date="2016" name="Int. J. Syst. Evol. Microbiol.">
        <title>Pyruvatibacter mobilis gen. nov., sp. nov., a marine bacterium from the culture broth of Picochlorum sp. 122.</title>
        <authorList>
            <person name="Wang G."/>
            <person name="Tang M."/>
            <person name="Wu H."/>
            <person name="Dai S."/>
            <person name="Li T."/>
            <person name="Chen C."/>
            <person name="He H."/>
            <person name="Fan J."/>
            <person name="Xiang W."/>
            <person name="Li X."/>
        </authorList>
    </citation>
    <scope>NUCLEOTIDE SEQUENCE [LARGE SCALE GENOMIC DNA]</scope>
    <source>
        <strain evidence="11 12">GYP-11</strain>
    </source>
</reference>
<evidence type="ECO:0000256" key="5">
    <source>
        <dbReference type="ARBA" id="ARBA00022723"/>
    </source>
</evidence>
<feature type="binding site" evidence="10">
    <location>
        <position position="13"/>
    </location>
    <ligand>
        <name>Zn(2+)</name>
        <dbReference type="ChEBI" id="CHEBI:29105"/>
    </ligand>
</feature>
<dbReference type="EMBL" id="WXYQ01000006">
    <property type="protein sequence ID" value="NBG96137.1"/>
    <property type="molecule type" value="Genomic_DNA"/>
</dbReference>
<dbReference type="Gene3D" id="3.30.479.10">
    <property type="entry name" value="6-pyruvoyl tetrahydropterin synthase/QueD"/>
    <property type="match status" value="1"/>
</dbReference>
<evidence type="ECO:0000256" key="3">
    <source>
        <dbReference type="ARBA" id="ARBA00008900"/>
    </source>
</evidence>
<dbReference type="GO" id="GO:0046872">
    <property type="term" value="F:metal ion binding"/>
    <property type="evidence" value="ECO:0007669"/>
    <property type="project" value="UniProtKB-KW"/>
</dbReference>
<name>A0A845QCF6_9HYPH</name>
<proteinExistence type="inferred from homology"/>
<comment type="pathway">
    <text evidence="2 9">Purine metabolism; 7-cyano-7-deazaguanine biosynthesis.</text>
</comment>
<dbReference type="GO" id="GO:0070497">
    <property type="term" value="F:6-carboxytetrahydropterin synthase activity"/>
    <property type="evidence" value="ECO:0007669"/>
    <property type="project" value="UniProtKB-EC"/>
</dbReference>
<keyword evidence="9" id="KW-0671">Queuosine biosynthesis</keyword>
<evidence type="ECO:0000313" key="12">
    <source>
        <dbReference type="Proteomes" id="UP000470384"/>
    </source>
</evidence>
<comment type="catalytic activity">
    <reaction evidence="8 9">
        <text>7,8-dihydroneopterin 3'-triphosphate + H2O = 6-carboxy-5,6,7,8-tetrahydropterin + triphosphate + acetaldehyde + 2 H(+)</text>
        <dbReference type="Rhea" id="RHEA:27966"/>
        <dbReference type="ChEBI" id="CHEBI:15343"/>
        <dbReference type="ChEBI" id="CHEBI:15377"/>
        <dbReference type="ChEBI" id="CHEBI:15378"/>
        <dbReference type="ChEBI" id="CHEBI:18036"/>
        <dbReference type="ChEBI" id="CHEBI:58462"/>
        <dbReference type="ChEBI" id="CHEBI:61032"/>
        <dbReference type="EC" id="4.1.2.50"/>
    </reaction>
</comment>
<comment type="function">
    <text evidence="1">Catalyzes the conversion of 7,8-dihydroneopterin triphosphate (H2NTP) to 6-carboxy-5,6,7,8-tetrahydropterin (CPH4) and acetaldehyde.</text>
</comment>
<evidence type="ECO:0000256" key="4">
    <source>
        <dbReference type="ARBA" id="ARBA00018141"/>
    </source>
</evidence>
<dbReference type="GO" id="GO:0008616">
    <property type="term" value="P:tRNA queuosine(34) biosynthetic process"/>
    <property type="evidence" value="ECO:0007669"/>
    <property type="project" value="UniProtKB-KW"/>
</dbReference>
<comment type="similarity">
    <text evidence="3 9">Belongs to the PTPS family. QueD subfamily.</text>
</comment>
<keyword evidence="12" id="KW-1185">Reference proteome</keyword>
<dbReference type="PANTHER" id="PTHR12589">
    <property type="entry name" value="PYRUVOYL TETRAHYDROBIOPTERIN SYNTHASE"/>
    <property type="match status" value="1"/>
</dbReference>
<dbReference type="Proteomes" id="UP000470384">
    <property type="component" value="Unassembled WGS sequence"/>
</dbReference>
<dbReference type="PIRSF" id="PIRSF006113">
    <property type="entry name" value="PTP_synth"/>
    <property type="match status" value="1"/>
</dbReference>
<dbReference type="InterPro" id="IPR007115">
    <property type="entry name" value="6-PTP_synth/QueD"/>
</dbReference>
<dbReference type="OrthoDB" id="9804698at2"/>
<evidence type="ECO:0000256" key="10">
    <source>
        <dbReference type="PIRSR" id="PIRSR006113-2"/>
    </source>
</evidence>
<comment type="cofactor">
    <cofactor evidence="9 10">
        <name>Zn(2+)</name>
        <dbReference type="ChEBI" id="CHEBI:29105"/>
    </cofactor>
    <text evidence="9 10">Binds 1 zinc ion per subunit.</text>
</comment>
<feature type="binding site" evidence="10">
    <location>
        <position position="28"/>
    </location>
    <ligand>
        <name>Zn(2+)</name>
        <dbReference type="ChEBI" id="CHEBI:29105"/>
    </ligand>
</feature>
<evidence type="ECO:0000256" key="8">
    <source>
        <dbReference type="ARBA" id="ARBA00048807"/>
    </source>
</evidence>
<gene>
    <name evidence="11" type="ORF">GTQ45_10375</name>
</gene>
<comment type="caution">
    <text evidence="11">The sequence shown here is derived from an EMBL/GenBank/DDBJ whole genome shotgun (WGS) entry which is preliminary data.</text>
</comment>
<dbReference type="AlphaFoldDB" id="A0A845QCF6"/>
<keyword evidence="6 9" id="KW-0862">Zinc</keyword>